<proteinExistence type="predicted"/>
<evidence type="ECO:0008006" key="3">
    <source>
        <dbReference type="Google" id="ProtNLM"/>
    </source>
</evidence>
<dbReference type="Proteomes" id="UP000824469">
    <property type="component" value="Unassembled WGS sequence"/>
</dbReference>
<name>A0AA38CMI7_TAXCH</name>
<dbReference type="OMA" id="CLNAMRD"/>
<dbReference type="InterPro" id="IPR036869">
    <property type="entry name" value="J_dom_sf"/>
</dbReference>
<protein>
    <recommendedName>
        <fullName evidence="3">J domain-containing protein</fullName>
    </recommendedName>
</protein>
<reference evidence="1 2" key="1">
    <citation type="journal article" date="2021" name="Nat. Plants">
        <title>The Taxus genome provides insights into paclitaxel biosynthesis.</title>
        <authorList>
            <person name="Xiong X."/>
            <person name="Gou J."/>
            <person name="Liao Q."/>
            <person name="Li Y."/>
            <person name="Zhou Q."/>
            <person name="Bi G."/>
            <person name="Li C."/>
            <person name="Du R."/>
            <person name="Wang X."/>
            <person name="Sun T."/>
            <person name="Guo L."/>
            <person name="Liang H."/>
            <person name="Lu P."/>
            <person name="Wu Y."/>
            <person name="Zhang Z."/>
            <person name="Ro D.K."/>
            <person name="Shang Y."/>
            <person name="Huang S."/>
            <person name="Yan J."/>
        </authorList>
    </citation>
    <scope>NUCLEOTIDE SEQUENCE [LARGE SCALE GENOMIC DNA]</scope>
    <source>
        <strain evidence="1">Ta-2019</strain>
    </source>
</reference>
<dbReference type="Gene3D" id="1.10.287.110">
    <property type="entry name" value="DnaJ domain"/>
    <property type="match status" value="1"/>
</dbReference>
<accession>A0AA38CMI7</accession>
<evidence type="ECO:0000313" key="1">
    <source>
        <dbReference type="EMBL" id="KAH9300322.1"/>
    </source>
</evidence>
<evidence type="ECO:0000313" key="2">
    <source>
        <dbReference type="Proteomes" id="UP000824469"/>
    </source>
</evidence>
<gene>
    <name evidence="1" type="ORF">KI387_011905</name>
</gene>
<organism evidence="1 2">
    <name type="scientific">Taxus chinensis</name>
    <name type="common">Chinese yew</name>
    <name type="synonym">Taxus wallichiana var. chinensis</name>
    <dbReference type="NCBI Taxonomy" id="29808"/>
    <lineage>
        <taxon>Eukaryota</taxon>
        <taxon>Viridiplantae</taxon>
        <taxon>Streptophyta</taxon>
        <taxon>Embryophyta</taxon>
        <taxon>Tracheophyta</taxon>
        <taxon>Spermatophyta</taxon>
        <taxon>Pinopsida</taxon>
        <taxon>Pinidae</taxon>
        <taxon>Conifers II</taxon>
        <taxon>Cupressales</taxon>
        <taxon>Taxaceae</taxon>
        <taxon>Taxus</taxon>
    </lineage>
</organism>
<dbReference type="AlphaFoldDB" id="A0AA38CMI7"/>
<sequence length="313" mass="36498">MENLESSSCQRKKKLGALLCIIHVEFIFKQGIKCISNEEGSVIAIEENGYRQCLNAMRDCYQPLSKAEAIVFTTKDKDLIKVFDGIKEQVLLYQCICESVQARCQEDELLHKALFDEEVVSMELVWEAIDWYRHSIFLSREKYQESEAMALSRVGKVYSSVLKLEKQAQRYHFESTKIALVIMCPRITDSDWYKYSSLKVHELERNIGHEEKKEHDNEVDAQMLHETIDEIKNEGGKSAESFLQFIYEVHAHLDPKKTLMGNIATPDNVKAALKKFIIAYHPDSNYQYDRDWKVLCEKIVKILNCKYETYKKV</sequence>
<dbReference type="EMBL" id="JAHRHJ020000009">
    <property type="protein sequence ID" value="KAH9300322.1"/>
    <property type="molecule type" value="Genomic_DNA"/>
</dbReference>
<comment type="caution">
    <text evidence="1">The sequence shown here is derived from an EMBL/GenBank/DDBJ whole genome shotgun (WGS) entry which is preliminary data.</text>
</comment>
<keyword evidence="2" id="KW-1185">Reference proteome</keyword>